<name>A0A4U7AUH7_9PEZI</name>
<sequence length="459" mass="49019">MLCLAALVLHAVRLTAAQGISTCLASVNIITVTDTLTEIVTETIVETVTATAMPINPTNGTISSDYPSFAYLSTPASSVELLDIDNTSTSFSTLPAFTNSLPTTFRAPHTLPGPGTSGWNITVTVEVTTTTEETSILSTIASETRTMPSIFGRAAQLDDVVVGRFTETGPGGVLYPGPRRYSPGTLFNPAFPPVPPYPTTASDANPTTSAYVTGTAGTSCVEETSGPTTLSTRTISLSTGTGAVPAETGCGETGDFRFGWDDLPQFVTNLTDITQAVPVFSPYHHFVFSQGYVYAPLPETPFQAVTPPHLAVFITNETGASNVPSPGFVRPGELGAGARLSDQAYWFNAYSAYLGCDNTDSPGCMYEISGYVYDRSSRAEVLAYQSNVTIPACPTLHDCLLTFVDFPLDMRGLSGFQIRAFAGDEQRIWFMDELALGWWDNSCEAGQIRARSRKRSLGI</sequence>
<feature type="domain" description="DUF7371" evidence="2">
    <location>
        <begin position="252"/>
        <end position="449"/>
    </location>
</feature>
<evidence type="ECO:0000313" key="3">
    <source>
        <dbReference type="EMBL" id="TKX21749.1"/>
    </source>
</evidence>
<dbReference type="InterPro" id="IPR055795">
    <property type="entry name" value="DUF7371"/>
</dbReference>
<evidence type="ECO:0000313" key="4">
    <source>
        <dbReference type="Proteomes" id="UP000308133"/>
    </source>
</evidence>
<feature type="signal peptide" evidence="1">
    <location>
        <begin position="1"/>
        <end position="17"/>
    </location>
</feature>
<accession>A0A4U7AUH7</accession>
<dbReference type="Proteomes" id="UP000308133">
    <property type="component" value="Unassembled WGS sequence"/>
</dbReference>
<reference evidence="3 4" key="1">
    <citation type="submission" date="2018-02" db="EMBL/GenBank/DDBJ databases">
        <title>Draft genome sequences of Elsinoe sp., causing black scab on jojoba.</title>
        <authorList>
            <person name="Stodart B."/>
            <person name="Jeffress S."/>
            <person name="Ash G."/>
            <person name="Arun Chinnappa K."/>
        </authorList>
    </citation>
    <scope>NUCLEOTIDE SEQUENCE [LARGE SCALE GENOMIC DNA]</scope>
    <source>
        <strain evidence="3 4">Hillstone_2</strain>
    </source>
</reference>
<dbReference type="AlphaFoldDB" id="A0A4U7AUH7"/>
<protein>
    <recommendedName>
        <fullName evidence="2">DUF7371 domain-containing protein</fullName>
    </recommendedName>
</protein>
<keyword evidence="1" id="KW-0732">Signal</keyword>
<feature type="chain" id="PRO_5020755272" description="DUF7371 domain-containing protein" evidence="1">
    <location>
        <begin position="18"/>
        <end position="459"/>
    </location>
</feature>
<gene>
    <name evidence="3" type="ORF">C1H76_6245</name>
</gene>
<proteinExistence type="predicted"/>
<comment type="caution">
    <text evidence="3">The sequence shown here is derived from an EMBL/GenBank/DDBJ whole genome shotgun (WGS) entry which is preliminary data.</text>
</comment>
<dbReference type="Pfam" id="PF24086">
    <property type="entry name" value="DUF7371"/>
    <property type="match status" value="1"/>
</dbReference>
<dbReference type="EMBL" id="PTQR01000080">
    <property type="protein sequence ID" value="TKX21749.1"/>
    <property type="molecule type" value="Genomic_DNA"/>
</dbReference>
<evidence type="ECO:0000256" key="1">
    <source>
        <dbReference type="SAM" id="SignalP"/>
    </source>
</evidence>
<organism evidence="3 4">
    <name type="scientific">Elsinoe australis</name>
    <dbReference type="NCBI Taxonomy" id="40998"/>
    <lineage>
        <taxon>Eukaryota</taxon>
        <taxon>Fungi</taxon>
        <taxon>Dikarya</taxon>
        <taxon>Ascomycota</taxon>
        <taxon>Pezizomycotina</taxon>
        <taxon>Dothideomycetes</taxon>
        <taxon>Dothideomycetidae</taxon>
        <taxon>Myriangiales</taxon>
        <taxon>Elsinoaceae</taxon>
        <taxon>Elsinoe</taxon>
    </lineage>
</organism>
<evidence type="ECO:0000259" key="2">
    <source>
        <dbReference type="Pfam" id="PF24086"/>
    </source>
</evidence>